<reference evidence="2 3" key="1">
    <citation type="submission" date="2019-08" db="EMBL/GenBank/DDBJ databases">
        <title>Draft genome sequences of two oriental melons (Cucumis melo L. var makuwa).</title>
        <authorList>
            <person name="Kwon S.-Y."/>
        </authorList>
    </citation>
    <scope>NUCLEOTIDE SEQUENCE [LARGE SCALE GENOMIC DNA]</scope>
    <source>
        <strain evidence="3">cv. Chang Bougi</strain>
        <tissue evidence="2">Leaf</tissue>
    </source>
</reference>
<comment type="caution">
    <text evidence="2">The sequence shown here is derived from an EMBL/GenBank/DDBJ whole genome shotgun (WGS) entry which is preliminary data.</text>
</comment>
<accession>A0A5D3DG51</accession>
<dbReference type="AlphaFoldDB" id="A0A5D3DG51"/>
<dbReference type="EMBL" id="SSTD01004953">
    <property type="protein sequence ID" value="TYK22572.1"/>
    <property type="molecule type" value="Genomic_DNA"/>
</dbReference>
<sequence length="168" mass="18435">MRLKQIGSADIRVGSQSSFQGIFGSVIFLSSNFFEFLSRTLNQMFNSEAVGLKEQDVVSRIKRYFDPAESPLTSPIRRAHARRSSDLVSPLIVKREVPDSSPPQSFHQSASSSVPRPRGSVETVVLDSDSSDNEDNVVLSTLLQRKASYPTKSSSTTSKLTQVPCSPP</sequence>
<gene>
    <name evidence="2" type="ORF">E5676_scaffold584G00270</name>
</gene>
<feature type="compositionally biased region" description="Polar residues" evidence="1">
    <location>
        <begin position="102"/>
        <end position="114"/>
    </location>
</feature>
<evidence type="ECO:0000313" key="2">
    <source>
        <dbReference type="EMBL" id="TYK22572.1"/>
    </source>
</evidence>
<proteinExistence type="predicted"/>
<organism evidence="2 3">
    <name type="scientific">Cucumis melo var. makuwa</name>
    <name type="common">Oriental melon</name>
    <dbReference type="NCBI Taxonomy" id="1194695"/>
    <lineage>
        <taxon>Eukaryota</taxon>
        <taxon>Viridiplantae</taxon>
        <taxon>Streptophyta</taxon>
        <taxon>Embryophyta</taxon>
        <taxon>Tracheophyta</taxon>
        <taxon>Spermatophyta</taxon>
        <taxon>Magnoliopsida</taxon>
        <taxon>eudicotyledons</taxon>
        <taxon>Gunneridae</taxon>
        <taxon>Pentapetalae</taxon>
        <taxon>rosids</taxon>
        <taxon>fabids</taxon>
        <taxon>Cucurbitales</taxon>
        <taxon>Cucurbitaceae</taxon>
        <taxon>Benincaseae</taxon>
        <taxon>Cucumis</taxon>
    </lineage>
</organism>
<feature type="compositionally biased region" description="Low complexity" evidence="1">
    <location>
        <begin position="151"/>
        <end position="161"/>
    </location>
</feature>
<evidence type="ECO:0000256" key="1">
    <source>
        <dbReference type="SAM" id="MobiDB-lite"/>
    </source>
</evidence>
<protein>
    <submittedName>
        <fullName evidence="2">Flocculation protein FLO11-like</fullName>
    </submittedName>
</protein>
<name>A0A5D3DG51_CUCMM</name>
<feature type="region of interest" description="Disordered" evidence="1">
    <location>
        <begin position="90"/>
        <end position="168"/>
    </location>
</feature>
<evidence type="ECO:0000313" key="3">
    <source>
        <dbReference type="Proteomes" id="UP000321947"/>
    </source>
</evidence>
<dbReference type="Proteomes" id="UP000321947">
    <property type="component" value="Unassembled WGS sequence"/>
</dbReference>